<evidence type="ECO:0000313" key="1">
    <source>
        <dbReference type="EMBL" id="KAI8548152.1"/>
    </source>
</evidence>
<proteinExistence type="predicted"/>
<reference evidence="1" key="1">
    <citation type="submission" date="2022-02" db="EMBL/GenBank/DDBJ databases">
        <title>Plant Genome Project.</title>
        <authorList>
            <person name="Zhang R.-G."/>
        </authorList>
    </citation>
    <scope>NUCLEOTIDE SEQUENCE</scope>
    <source>
        <strain evidence="1">AT1</strain>
    </source>
</reference>
<sequence>MIGFHEGTWQFLTQTLAAYPLMCIWGILFGYFFYLCFEEYTFFMLKMSEKSDEKLLMPVWGCCSSEVDDMMVERLGAVFMPHGLGHFLGIDTHDLGGYLKGAKRPLESGLSALRTSRELQEGMVITVEPGCYFIDALLNPAMQSSNTSKFLNCEEIVRFKGFGGVRIESDVV</sequence>
<organism evidence="1 2">
    <name type="scientific">Rhododendron molle</name>
    <name type="common">Chinese azalea</name>
    <name type="synonym">Azalea mollis</name>
    <dbReference type="NCBI Taxonomy" id="49168"/>
    <lineage>
        <taxon>Eukaryota</taxon>
        <taxon>Viridiplantae</taxon>
        <taxon>Streptophyta</taxon>
        <taxon>Embryophyta</taxon>
        <taxon>Tracheophyta</taxon>
        <taxon>Spermatophyta</taxon>
        <taxon>Magnoliopsida</taxon>
        <taxon>eudicotyledons</taxon>
        <taxon>Gunneridae</taxon>
        <taxon>Pentapetalae</taxon>
        <taxon>asterids</taxon>
        <taxon>Ericales</taxon>
        <taxon>Ericaceae</taxon>
        <taxon>Ericoideae</taxon>
        <taxon>Rhodoreae</taxon>
        <taxon>Rhododendron</taxon>
    </lineage>
</organism>
<keyword evidence="2" id="KW-1185">Reference proteome</keyword>
<evidence type="ECO:0000313" key="2">
    <source>
        <dbReference type="Proteomes" id="UP001062846"/>
    </source>
</evidence>
<name>A0ACC0N496_RHOML</name>
<accession>A0ACC0N496</accession>
<gene>
    <name evidence="1" type="ORF">RHMOL_Rhmol07G0249900</name>
</gene>
<protein>
    <submittedName>
        <fullName evidence="1">Uncharacterized protein</fullName>
    </submittedName>
</protein>
<dbReference type="EMBL" id="CM046394">
    <property type="protein sequence ID" value="KAI8548152.1"/>
    <property type="molecule type" value="Genomic_DNA"/>
</dbReference>
<dbReference type="Proteomes" id="UP001062846">
    <property type="component" value="Chromosome 7"/>
</dbReference>
<comment type="caution">
    <text evidence="1">The sequence shown here is derived from an EMBL/GenBank/DDBJ whole genome shotgun (WGS) entry which is preliminary data.</text>
</comment>